<keyword evidence="17" id="KW-1185">Reference proteome</keyword>
<dbReference type="eggNOG" id="KOG1617">
    <property type="taxonomic scope" value="Eukaryota"/>
</dbReference>
<evidence type="ECO:0000313" key="17">
    <source>
        <dbReference type="Proteomes" id="UP000087171"/>
    </source>
</evidence>
<sequence>MMSTLKLSTTASLYVRSATTKSKTKPSSFISFSSTPYKNNIHQNKFIVPSTNKFPISNNKTPPSLSHNLGFSPRTLVSNLPPQPQQEQPEEPSKLLTLPTILTLGRVAAVPLLVATFYMDGWRGTAATTTIFIAASVTDWLDGYIARKMKLKSSFGAFLDPVADKLMVAATLVLLCTRPLDAGVFGQAPWLLPIPSILIIGREITMSAVREWAASQDSKLLEAVAVNNLGKWKTATQMTALAILLATRDLSHGEGALVIGSGVALLYTSAGLALWSLFVYMRKIWKVLLR</sequence>
<dbReference type="InterPro" id="IPR050324">
    <property type="entry name" value="CDP-alcohol_PTase-I"/>
</dbReference>
<comment type="subcellular location">
    <subcellularLocation>
        <location evidence="2">Membrane</location>
        <topology evidence="2">Multi-pass membrane protein</topology>
    </subcellularLocation>
</comment>
<dbReference type="InterPro" id="IPR048254">
    <property type="entry name" value="CDP_ALCOHOL_P_TRANSF_CS"/>
</dbReference>
<dbReference type="FunFam" id="1.20.120.1760:FF:000008">
    <property type="entry name" value="CDP-diacylglycerol--glycerol-3-phosphate 3-phosphatidyltransferase 2"/>
    <property type="match status" value="1"/>
</dbReference>
<evidence type="ECO:0000256" key="11">
    <source>
        <dbReference type="ARBA" id="ARBA00023136"/>
    </source>
</evidence>
<evidence type="ECO:0000256" key="16">
    <source>
        <dbReference type="SAM" id="Phobius"/>
    </source>
</evidence>
<dbReference type="PaxDb" id="3827-XP_004497372.1"/>
<evidence type="ECO:0000256" key="8">
    <source>
        <dbReference type="ARBA" id="ARBA00022692"/>
    </source>
</evidence>
<dbReference type="PROSITE" id="PS00379">
    <property type="entry name" value="CDP_ALCOHOL_P_TRANSF"/>
    <property type="match status" value="1"/>
</dbReference>
<dbReference type="GO" id="GO:0008444">
    <property type="term" value="F:CDP-diacylglycerol-glycerol-3-phosphate 3-phosphatidyltransferase activity"/>
    <property type="evidence" value="ECO:0007669"/>
    <property type="project" value="UniProtKB-EC"/>
</dbReference>
<dbReference type="Pfam" id="PF01066">
    <property type="entry name" value="CDP-OH_P_transf"/>
    <property type="match status" value="1"/>
</dbReference>
<keyword evidence="12" id="KW-0594">Phospholipid biosynthesis</keyword>
<evidence type="ECO:0000256" key="13">
    <source>
        <dbReference type="ARBA" id="ARBA00023264"/>
    </source>
</evidence>
<evidence type="ECO:0000256" key="14">
    <source>
        <dbReference type="ARBA" id="ARBA00048586"/>
    </source>
</evidence>
<keyword evidence="8 16" id="KW-0812">Transmembrane</keyword>
<protein>
    <recommendedName>
        <fullName evidence="5">CDP-diacylglycerol--glycerol-3-phosphate 1-phosphatidyltransferase</fullName>
        <ecNumber evidence="5">2.7.8.5</ecNumber>
    </recommendedName>
</protein>
<dbReference type="AlphaFoldDB" id="A0A1S2Y0J8"/>
<evidence type="ECO:0000256" key="7">
    <source>
        <dbReference type="ARBA" id="ARBA00022679"/>
    </source>
</evidence>
<evidence type="ECO:0000256" key="3">
    <source>
        <dbReference type="ARBA" id="ARBA00005042"/>
    </source>
</evidence>
<dbReference type="InterPro" id="IPR000462">
    <property type="entry name" value="CDP-OH_P_trans"/>
</dbReference>
<dbReference type="GO" id="GO:0030145">
    <property type="term" value="F:manganese ion binding"/>
    <property type="evidence" value="ECO:0007669"/>
    <property type="project" value="UniProtKB-ARBA"/>
</dbReference>
<evidence type="ECO:0000256" key="6">
    <source>
        <dbReference type="ARBA" id="ARBA00022516"/>
    </source>
</evidence>
<dbReference type="Gene3D" id="1.20.120.1760">
    <property type="match status" value="1"/>
</dbReference>
<dbReference type="RefSeq" id="XP_004497372.1">
    <property type="nucleotide sequence ID" value="XM_004497315.3"/>
</dbReference>
<keyword evidence="13" id="KW-1208">Phospholipid metabolism</keyword>
<feature type="transmembrane region" description="Helical" evidence="16">
    <location>
        <begin position="256"/>
        <end position="280"/>
    </location>
</feature>
<comment type="catalytic activity">
    <reaction evidence="14">
        <text>a CDP-1,2-diacyl-sn-glycerol + sn-glycerol 3-phosphate = a 1,2-diacyl-sn-glycero-3-phospho-(1'-sn-glycero-3'-phosphate) + CMP + H(+)</text>
        <dbReference type="Rhea" id="RHEA:12593"/>
        <dbReference type="ChEBI" id="CHEBI:15378"/>
        <dbReference type="ChEBI" id="CHEBI:57597"/>
        <dbReference type="ChEBI" id="CHEBI:58332"/>
        <dbReference type="ChEBI" id="CHEBI:60110"/>
        <dbReference type="ChEBI" id="CHEBI:60377"/>
        <dbReference type="EC" id="2.7.8.5"/>
    </reaction>
</comment>
<dbReference type="GO" id="GO:0016020">
    <property type="term" value="C:membrane"/>
    <property type="evidence" value="ECO:0007669"/>
    <property type="project" value="UniProtKB-SubCell"/>
</dbReference>
<comment type="pathway">
    <text evidence="3">Phospholipid metabolism; phosphatidylglycerol biosynthesis; phosphatidylglycerol from CDP-diacylglycerol: step 1/2.</text>
</comment>
<evidence type="ECO:0000256" key="9">
    <source>
        <dbReference type="ARBA" id="ARBA00022989"/>
    </source>
</evidence>
<keyword evidence="11 16" id="KW-0472">Membrane</keyword>
<dbReference type="InterPro" id="IPR004570">
    <property type="entry name" value="Phosphatidylglycerol_P_synth"/>
</dbReference>
<keyword evidence="6" id="KW-0444">Lipid biosynthesis</keyword>
<dbReference type="GO" id="GO:0006655">
    <property type="term" value="P:phosphatidylglycerol biosynthetic process"/>
    <property type="evidence" value="ECO:0007669"/>
    <property type="project" value="UniProtKB-ARBA"/>
</dbReference>
<dbReference type="Proteomes" id="UP000087171">
    <property type="component" value="Chromosome Ca4"/>
</dbReference>
<organism evidence="17 18">
    <name type="scientific">Cicer arietinum</name>
    <name type="common">Chickpea</name>
    <name type="synonym">Garbanzo</name>
    <dbReference type="NCBI Taxonomy" id="3827"/>
    <lineage>
        <taxon>Eukaryota</taxon>
        <taxon>Viridiplantae</taxon>
        <taxon>Streptophyta</taxon>
        <taxon>Embryophyta</taxon>
        <taxon>Tracheophyta</taxon>
        <taxon>Spermatophyta</taxon>
        <taxon>Magnoliopsida</taxon>
        <taxon>eudicotyledons</taxon>
        <taxon>Gunneridae</taxon>
        <taxon>Pentapetalae</taxon>
        <taxon>rosids</taxon>
        <taxon>fabids</taxon>
        <taxon>Fabales</taxon>
        <taxon>Fabaceae</taxon>
        <taxon>Papilionoideae</taxon>
        <taxon>50 kb inversion clade</taxon>
        <taxon>NPAAA clade</taxon>
        <taxon>Hologalegina</taxon>
        <taxon>IRL clade</taxon>
        <taxon>Cicereae</taxon>
        <taxon>Cicer</taxon>
    </lineage>
</organism>
<evidence type="ECO:0000256" key="4">
    <source>
        <dbReference type="ARBA" id="ARBA00010441"/>
    </source>
</evidence>
<dbReference type="NCBIfam" id="TIGR00560">
    <property type="entry name" value="pgsA"/>
    <property type="match status" value="1"/>
</dbReference>
<evidence type="ECO:0000256" key="10">
    <source>
        <dbReference type="ARBA" id="ARBA00023098"/>
    </source>
</evidence>
<dbReference type="GO" id="GO:0045995">
    <property type="term" value="P:regulation of embryonic development"/>
    <property type="evidence" value="ECO:0007669"/>
    <property type="project" value="UniProtKB-ARBA"/>
</dbReference>
<evidence type="ECO:0000256" key="15">
    <source>
        <dbReference type="RuleBase" id="RU003750"/>
    </source>
</evidence>
<dbReference type="KEGG" id="cam:101488746"/>
<gene>
    <name evidence="18" type="primary">LOC101488746</name>
</gene>
<evidence type="ECO:0000256" key="2">
    <source>
        <dbReference type="ARBA" id="ARBA00004141"/>
    </source>
</evidence>
<proteinExistence type="inferred from homology"/>
<dbReference type="PANTHER" id="PTHR14269">
    <property type="entry name" value="CDP-DIACYLGLYCEROL--GLYCEROL-3-PHOSPHATE 3-PHOSPHATIDYLTRANSFERASE-RELATED"/>
    <property type="match status" value="1"/>
</dbReference>
<dbReference type="PANTHER" id="PTHR14269:SF62">
    <property type="entry name" value="CDP-DIACYLGLYCEROL--GLYCEROL-3-PHOSPHATE 3-PHOSPHATIDYLTRANSFERASE 1, CHLOROPLASTIC"/>
    <property type="match status" value="1"/>
</dbReference>
<accession>A0A1S2Y0J8</accession>
<reference evidence="18" key="2">
    <citation type="submission" date="2025-08" db="UniProtKB">
        <authorList>
            <consortium name="RefSeq"/>
        </authorList>
    </citation>
    <scope>IDENTIFICATION</scope>
    <source>
        <tissue evidence="18">Etiolated seedlings</tissue>
    </source>
</reference>
<comment type="similarity">
    <text evidence="4 15">Belongs to the CDP-alcohol phosphatidyltransferase class-I family.</text>
</comment>
<dbReference type="InterPro" id="IPR043130">
    <property type="entry name" value="CDP-OH_PTrfase_TM_dom"/>
</dbReference>
<keyword evidence="9 16" id="KW-1133">Transmembrane helix</keyword>
<dbReference type="STRING" id="3827.A0A1S2Y0J8"/>
<evidence type="ECO:0000256" key="1">
    <source>
        <dbReference type="ARBA" id="ARBA00001936"/>
    </source>
</evidence>
<dbReference type="GO" id="GO:0009941">
    <property type="term" value="C:chloroplast envelope"/>
    <property type="evidence" value="ECO:0007669"/>
    <property type="project" value="TreeGrafter"/>
</dbReference>
<dbReference type="OrthoDB" id="10020554at2759"/>
<reference evidence="17" key="1">
    <citation type="journal article" date="2013" name="Nat. Biotechnol.">
        <title>Draft genome sequence of chickpea (Cicer arietinum) provides a resource for trait improvement.</title>
        <authorList>
            <person name="Varshney R.K."/>
            <person name="Song C."/>
            <person name="Saxena R.K."/>
            <person name="Azam S."/>
            <person name="Yu S."/>
            <person name="Sharpe A.G."/>
            <person name="Cannon S."/>
            <person name="Baek J."/>
            <person name="Rosen B.D."/>
            <person name="Tar'an B."/>
            <person name="Millan T."/>
            <person name="Zhang X."/>
            <person name="Ramsay L.D."/>
            <person name="Iwata A."/>
            <person name="Wang Y."/>
            <person name="Nelson W."/>
            <person name="Farmer A.D."/>
            <person name="Gaur P.M."/>
            <person name="Soderlund C."/>
            <person name="Penmetsa R.V."/>
            <person name="Xu C."/>
            <person name="Bharti A.K."/>
            <person name="He W."/>
            <person name="Winter P."/>
            <person name="Zhao S."/>
            <person name="Hane J.K."/>
            <person name="Carrasquilla-Garcia N."/>
            <person name="Condie J.A."/>
            <person name="Upadhyaya H.D."/>
            <person name="Luo M.C."/>
            <person name="Thudi M."/>
            <person name="Gowda C.L."/>
            <person name="Singh N.P."/>
            <person name="Lichtenzveig J."/>
            <person name="Gali K.K."/>
            <person name="Rubio J."/>
            <person name="Nadarajan N."/>
            <person name="Dolezel J."/>
            <person name="Bansal K.C."/>
            <person name="Xu X."/>
            <person name="Edwards D."/>
            <person name="Zhang G."/>
            <person name="Kahl G."/>
            <person name="Gil J."/>
            <person name="Singh K.B."/>
            <person name="Datta S.K."/>
            <person name="Jackson S.A."/>
            <person name="Wang J."/>
            <person name="Cook D.R."/>
        </authorList>
    </citation>
    <scope>NUCLEOTIDE SEQUENCE [LARGE SCALE GENOMIC DNA]</scope>
    <source>
        <strain evidence="17">cv. CDC Frontier</strain>
    </source>
</reference>
<name>A0A1S2Y0J8_CICAR</name>
<evidence type="ECO:0000313" key="18">
    <source>
        <dbReference type="RefSeq" id="XP_004497372.1"/>
    </source>
</evidence>
<dbReference type="GeneID" id="101488746"/>
<keyword evidence="7 15" id="KW-0808">Transferase</keyword>
<comment type="cofactor">
    <cofactor evidence="1">
        <name>Mn(2+)</name>
        <dbReference type="ChEBI" id="CHEBI:29035"/>
    </cofactor>
</comment>
<evidence type="ECO:0000256" key="5">
    <source>
        <dbReference type="ARBA" id="ARBA00013170"/>
    </source>
</evidence>
<evidence type="ECO:0000256" key="12">
    <source>
        <dbReference type="ARBA" id="ARBA00023209"/>
    </source>
</evidence>
<keyword evidence="10" id="KW-0443">Lipid metabolism</keyword>
<dbReference type="EC" id="2.7.8.5" evidence="5"/>